<dbReference type="InterPro" id="IPR047655">
    <property type="entry name" value="Transpos_IS630-like"/>
</dbReference>
<comment type="caution">
    <text evidence="2">The sequence shown here is derived from an EMBL/GenBank/DDBJ whole genome shotgun (WGS) entry which is preliminary data.</text>
</comment>
<dbReference type="Pfam" id="PF13358">
    <property type="entry name" value="DDE_3"/>
    <property type="match status" value="1"/>
</dbReference>
<gene>
    <name evidence="2" type="ORF">ACFQ22_08550</name>
</gene>
<dbReference type="NCBIfam" id="NF033545">
    <property type="entry name" value="transpos_IS630"/>
    <property type="match status" value="1"/>
</dbReference>
<keyword evidence="3" id="KW-1185">Reference proteome</keyword>
<proteinExistence type="predicted"/>
<dbReference type="InterPro" id="IPR038717">
    <property type="entry name" value="Tc1-like_DDE_dom"/>
</dbReference>
<organism evidence="2 3">
    <name type="scientific">Lentilactobacillus raoultii</name>
    <dbReference type="NCBI Taxonomy" id="1987503"/>
    <lineage>
        <taxon>Bacteria</taxon>
        <taxon>Bacillati</taxon>
        <taxon>Bacillota</taxon>
        <taxon>Bacilli</taxon>
        <taxon>Lactobacillales</taxon>
        <taxon>Lactobacillaceae</taxon>
        <taxon>Lentilactobacillus</taxon>
    </lineage>
</organism>
<evidence type="ECO:0000313" key="2">
    <source>
        <dbReference type="EMBL" id="MFD1125403.1"/>
    </source>
</evidence>
<dbReference type="Proteomes" id="UP001597156">
    <property type="component" value="Unassembled WGS sequence"/>
</dbReference>
<dbReference type="RefSeq" id="WP_382389760.1">
    <property type="nucleotide sequence ID" value="NZ_JBHTLH010000023.1"/>
</dbReference>
<evidence type="ECO:0000259" key="1">
    <source>
        <dbReference type="Pfam" id="PF13358"/>
    </source>
</evidence>
<sequence>MLTGQDANFVAAMEDVLDVYVRPYNPHRPVICLDEKPFMLHDHYLEPLPMRPGSPAKLDYQYQRRGYCSIFSLIEPLTGQQYVDIRKTRKAVDFAEVIAWLVDDLYPNAERIVLVMDNLNTHVPGSLYKRFPPAEAKRLLDRLEIHYTPKHGSWLNIAEIGIQLFSQDCLNRRIGSIEEVREELTAWCAERNRLKKAIHWQFTTADARIKLRSLYPDITLVTD</sequence>
<evidence type="ECO:0000313" key="3">
    <source>
        <dbReference type="Proteomes" id="UP001597156"/>
    </source>
</evidence>
<protein>
    <submittedName>
        <fullName evidence="2">IS630 family transposase</fullName>
    </submittedName>
</protein>
<feature type="domain" description="Tc1-like transposase DDE" evidence="1">
    <location>
        <begin position="29"/>
        <end position="180"/>
    </location>
</feature>
<name>A0ABW3PGY8_9LACO</name>
<dbReference type="EMBL" id="JBHTLH010000023">
    <property type="protein sequence ID" value="MFD1125403.1"/>
    <property type="molecule type" value="Genomic_DNA"/>
</dbReference>
<reference evidence="3" key="1">
    <citation type="journal article" date="2019" name="Int. J. Syst. Evol. Microbiol.">
        <title>The Global Catalogue of Microorganisms (GCM) 10K type strain sequencing project: providing services to taxonomists for standard genome sequencing and annotation.</title>
        <authorList>
            <consortium name="The Broad Institute Genomics Platform"/>
            <consortium name="The Broad Institute Genome Sequencing Center for Infectious Disease"/>
            <person name="Wu L."/>
            <person name="Ma J."/>
        </authorList>
    </citation>
    <scope>NUCLEOTIDE SEQUENCE [LARGE SCALE GENOMIC DNA]</scope>
    <source>
        <strain evidence="3">CCUG 71848</strain>
    </source>
</reference>
<accession>A0ABW3PGY8</accession>